<reference evidence="1 2" key="1">
    <citation type="submission" date="2022-09" db="EMBL/GenBank/DDBJ databases">
        <title>The outer-membrane cytochrome OmcA is essential for infection of Shewanella oneidensis by a zebrafish-associated bacteriophage.</title>
        <authorList>
            <person name="Grenfell A.W."/>
            <person name="Intile P."/>
            <person name="Mcfarlane J."/>
            <person name="Leung D."/>
            <person name="Abdalla K."/>
            <person name="Wold M."/>
            <person name="Kees E."/>
            <person name="Gralnick J."/>
        </authorList>
    </citation>
    <scope>NUCLEOTIDE SEQUENCE [LARGE SCALE GENOMIC DNA]</scope>
    <source>
        <strain evidence="1 2">NF-5</strain>
    </source>
</reference>
<organism evidence="1 2">
    <name type="scientific">Shewanella xiamenensis</name>
    <dbReference type="NCBI Taxonomy" id="332186"/>
    <lineage>
        <taxon>Bacteria</taxon>
        <taxon>Pseudomonadati</taxon>
        <taxon>Pseudomonadota</taxon>
        <taxon>Gammaproteobacteria</taxon>
        <taxon>Alteromonadales</taxon>
        <taxon>Shewanellaceae</taxon>
        <taxon>Shewanella</taxon>
    </lineage>
</organism>
<proteinExistence type="predicted"/>
<sequence length="205" mass="22107">MPLNQFKTVSTPVERREILIAAWQSTGLNAASFGKLMNGGKADGDAVLYKKTISTSEASSKGTTYVDVMCAELLRFLYQSGINIQSIEFDSVGRIIGVGEKSSGSYTQCTISTPEQRREILIAARTATGLSASVFGRLLNNGKADGDAILYKKEKPPEHACAKGTTYVDVMCAELLRLLNDYSFDIGAMTFSSNGIIQGCPKLLK</sequence>
<evidence type="ECO:0000313" key="1">
    <source>
        <dbReference type="EMBL" id="MDI5832490.1"/>
    </source>
</evidence>
<protein>
    <submittedName>
        <fullName evidence="1">Uncharacterized protein</fullName>
    </submittedName>
</protein>
<evidence type="ECO:0000313" key="2">
    <source>
        <dbReference type="Proteomes" id="UP001159075"/>
    </source>
</evidence>
<dbReference type="Proteomes" id="UP001159075">
    <property type="component" value="Unassembled WGS sequence"/>
</dbReference>
<comment type="caution">
    <text evidence="1">The sequence shown here is derived from an EMBL/GenBank/DDBJ whole genome shotgun (WGS) entry which is preliminary data.</text>
</comment>
<keyword evidence="2" id="KW-1185">Reference proteome</keyword>
<name>A0ABT6UDE3_9GAMM</name>
<accession>A0ABT6UDE3</accession>
<dbReference type="RefSeq" id="WP_282679455.1">
    <property type="nucleotide sequence ID" value="NZ_CP106875.1"/>
</dbReference>
<dbReference type="EMBL" id="JAOTLW010000013">
    <property type="protein sequence ID" value="MDI5832490.1"/>
    <property type="molecule type" value="Genomic_DNA"/>
</dbReference>
<gene>
    <name evidence="1" type="ORF">ODY93_13005</name>
</gene>